<gene>
    <name evidence="2" type="ORF">BLA60_10340</name>
</gene>
<reference evidence="2 3" key="1">
    <citation type="submission" date="2016-12" db="EMBL/GenBank/DDBJ databases">
        <title>The draft genome sequence of Actinophytocola xinjiangensis.</title>
        <authorList>
            <person name="Wang W."/>
            <person name="Yuan L."/>
        </authorList>
    </citation>
    <scope>NUCLEOTIDE SEQUENCE [LARGE SCALE GENOMIC DNA]</scope>
    <source>
        <strain evidence="2 3">CGMCC 4.4663</strain>
    </source>
</reference>
<comment type="caution">
    <text evidence="2">The sequence shown here is derived from an EMBL/GenBank/DDBJ whole genome shotgun (WGS) entry which is preliminary data.</text>
</comment>
<name>A0A7Z0WRI9_9PSEU</name>
<evidence type="ECO:0000313" key="3">
    <source>
        <dbReference type="Proteomes" id="UP000185696"/>
    </source>
</evidence>
<dbReference type="AlphaFoldDB" id="A0A7Z0WRI9"/>
<evidence type="ECO:0000256" key="1">
    <source>
        <dbReference type="SAM" id="MobiDB-lite"/>
    </source>
</evidence>
<sequence>MGSEEFAALAAGGGDAAVVARLRRANRSRTLLAVAFLAARTRRAGHPDAGAVARAYQVLTDARAARPEAVWRVLDQPEVALWAVGAARDLVHGGDRCRPGALANVAAAAAVRAGTPADLVTAAGPFPLPSLGTLGGVGTRLRLRQDGDGALTHTGVRIVPGGATPGWSPLSALRLGDRTVTLDQWRLVALPGPFAAALSRAPDLPAWRAVLTGAVDVLDAQGVAGPVLEAVRTVTPLRDAGADPSSATLSEAFGAVLLSLPRGPRQAALTLVHEVQHAKLTVLHDLFPLLETGARERFYAPWRRDPRPLLGLLHGAYAYVGVVGFWRQQRLLDTDPADAHDAEVEFARWLPATRETVEVLATRPELTAHGHAFVAGLAGTLADWSAEPTDPAARAEADHLRRDHRDRWSRAS</sequence>
<protein>
    <recommendedName>
        <fullName evidence="4">HEXXH motif-containing protein</fullName>
    </recommendedName>
</protein>
<dbReference type="InterPro" id="IPR026337">
    <property type="entry name" value="AKG_HExxH"/>
</dbReference>
<accession>A0A7Z0WRI9</accession>
<proteinExistence type="predicted"/>
<feature type="region of interest" description="Disordered" evidence="1">
    <location>
        <begin position="388"/>
        <end position="412"/>
    </location>
</feature>
<dbReference type="EMBL" id="MSIF01000003">
    <property type="protein sequence ID" value="OLF12439.1"/>
    <property type="molecule type" value="Genomic_DNA"/>
</dbReference>
<feature type="compositionally biased region" description="Basic and acidic residues" evidence="1">
    <location>
        <begin position="393"/>
        <end position="412"/>
    </location>
</feature>
<evidence type="ECO:0008006" key="4">
    <source>
        <dbReference type="Google" id="ProtNLM"/>
    </source>
</evidence>
<dbReference type="Proteomes" id="UP000185696">
    <property type="component" value="Unassembled WGS sequence"/>
</dbReference>
<dbReference type="NCBIfam" id="TIGR04267">
    <property type="entry name" value="mod_HExxH"/>
    <property type="match status" value="1"/>
</dbReference>
<evidence type="ECO:0000313" key="2">
    <source>
        <dbReference type="EMBL" id="OLF12439.1"/>
    </source>
</evidence>
<organism evidence="2 3">
    <name type="scientific">Actinophytocola xinjiangensis</name>
    <dbReference type="NCBI Taxonomy" id="485602"/>
    <lineage>
        <taxon>Bacteria</taxon>
        <taxon>Bacillati</taxon>
        <taxon>Actinomycetota</taxon>
        <taxon>Actinomycetes</taxon>
        <taxon>Pseudonocardiales</taxon>
        <taxon>Pseudonocardiaceae</taxon>
    </lineage>
</organism>
<keyword evidence="3" id="KW-1185">Reference proteome</keyword>